<dbReference type="InterPro" id="IPR009057">
    <property type="entry name" value="Homeodomain-like_sf"/>
</dbReference>
<dbReference type="GO" id="GO:0000976">
    <property type="term" value="F:transcription cis-regulatory region binding"/>
    <property type="evidence" value="ECO:0007669"/>
    <property type="project" value="TreeGrafter"/>
</dbReference>
<keyword evidence="2 4" id="KW-0238">DNA-binding</keyword>
<reference evidence="7" key="1">
    <citation type="journal article" date="2014" name="Gene">
        <title>Genome-guided analysis of transformation efficiency and carbon dioxide assimilation by Moorella thermoacetica Y72.</title>
        <authorList>
            <person name="Tsukahara K."/>
            <person name="Kita A."/>
            <person name="Nakashimada Y."/>
            <person name="Hoshino T."/>
            <person name="Murakami K."/>
        </authorList>
    </citation>
    <scope>NUCLEOTIDE SEQUENCE [LARGE SCALE GENOMIC DNA]</scope>
    <source>
        <strain evidence="7">Y72</strain>
    </source>
</reference>
<dbReference type="SUPFAM" id="SSF48498">
    <property type="entry name" value="Tetracyclin repressor-like, C-terminal domain"/>
    <property type="match status" value="1"/>
</dbReference>
<dbReference type="Gene3D" id="1.10.10.60">
    <property type="entry name" value="Homeodomain-like"/>
    <property type="match status" value="1"/>
</dbReference>
<sequence>MSREAGDKRRQILAAAVSVFADRGFHQARIADIAAAAGVGKGTIYEYFSSKKELFQQLLVHIFHTYLEHLRRVCREEASLEGFLRRLIGESLEHFQAHREITRILLSEHPPVDAATQQIFFRMEHEKLQHLQNHLQAALERGEMRPVPVELAAIMITGFITALGYQLFFYRNQEMNLAALSTGVTDLILRGIRDSGG</sequence>
<keyword evidence="5" id="KW-1133">Transmembrane helix</keyword>
<keyword evidence="5" id="KW-0472">Membrane</keyword>
<organism evidence="7">
    <name type="scientific">Moorella thermoacetica Y72</name>
    <dbReference type="NCBI Taxonomy" id="1325331"/>
    <lineage>
        <taxon>Bacteria</taxon>
        <taxon>Bacillati</taxon>
        <taxon>Bacillota</taxon>
        <taxon>Clostridia</taxon>
        <taxon>Neomoorellales</taxon>
        <taxon>Neomoorellaceae</taxon>
        <taxon>Neomoorella</taxon>
    </lineage>
</organism>
<evidence type="ECO:0000256" key="4">
    <source>
        <dbReference type="PROSITE-ProRule" id="PRU00335"/>
    </source>
</evidence>
<dbReference type="InterPro" id="IPR050109">
    <property type="entry name" value="HTH-type_TetR-like_transc_reg"/>
</dbReference>
<dbReference type="Pfam" id="PF00440">
    <property type="entry name" value="TetR_N"/>
    <property type="match status" value="1"/>
</dbReference>
<dbReference type="GO" id="GO:0045892">
    <property type="term" value="P:negative regulation of DNA-templated transcription"/>
    <property type="evidence" value="ECO:0007669"/>
    <property type="project" value="UniProtKB-ARBA"/>
</dbReference>
<proteinExistence type="predicted"/>
<feature type="transmembrane region" description="Helical" evidence="5">
    <location>
        <begin position="151"/>
        <end position="170"/>
    </location>
</feature>
<dbReference type="SUPFAM" id="SSF46689">
    <property type="entry name" value="Homeodomain-like"/>
    <property type="match status" value="1"/>
</dbReference>
<dbReference type="RefSeq" id="WP_025773528.1">
    <property type="nucleotide sequence ID" value="NZ_DF238840.1"/>
</dbReference>
<evidence type="ECO:0000313" key="7">
    <source>
        <dbReference type="EMBL" id="GAF25594.1"/>
    </source>
</evidence>
<accession>A0A0S6U9D3</accession>
<evidence type="ECO:0000256" key="3">
    <source>
        <dbReference type="ARBA" id="ARBA00023163"/>
    </source>
</evidence>
<dbReference type="PROSITE" id="PS50977">
    <property type="entry name" value="HTH_TETR_2"/>
    <property type="match status" value="1"/>
</dbReference>
<dbReference type="Proteomes" id="UP000063718">
    <property type="component" value="Unassembled WGS sequence"/>
</dbReference>
<feature type="domain" description="HTH tetR-type" evidence="6">
    <location>
        <begin position="6"/>
        <end position="66"/>
    </location>
</feature>
<dbReference type="PRINTS" id="PR00455">
    <property type="entry name" value="HTHTETR"/>
</dbReference>
<dbReference type="AlphaFoldDB" id="A0A0S6U9D3"/>
<dbReference type="PANTHER" id="PTHR30055:SF226">
    <property type="entry name" value="HTH-TYPE TRANSCRIPTIONAL REGULATOR PKSA"/>
    <property type="match status" value="1"/>
</dbReference>
<dbReference type="PANTHER" id="PTHR30055">
    <property type="entry name" value="HTH-TYPE TRANSCRIPTIONAL REGULATOR RUTR"/>
    <property type="match status" value="1"/>
</dbReference>
<dbReference type="GO" id="GO:0003700">
    <property type="term" value="F:DNA-binding transcription factor activity"/>
    <property type="evidence" value="ECO:0007669"/>
    <property type="project" value="TreeGrafter"/>
</dbReference>
<evidence type="ECO:0000256" key="1">
    <source>
        <dbReference type="ARBA" id="ARBA00023015"/>
    </source>
</evidence>
<keyword evidence="1" id="KW-0805">Transcription regulation</keyword>
<dbReference type="Gene3D" id="1.10.357.10">
    <property type="entry name" value="Tetracycline Repressor, domain 2"/>
    <property type="match status" value="1"/>
</dbReference>
<keyword evidence="5" id="KW-0812">Transmembrane</keyword>
<protein>
    <submittedName>
        <fullName evidence="7">Transcriptional regulator</fullName>
    </submittedName>
</protein>
<name>A0A0S6U9D3_NEOTH</name>
<feature type="DNA-binding region" description="H-T-H motif" evidence="4">
    <location>
        <begin position="29"/>
        <end position="48"/>
    </location>
</feature>
<dbReference type="EMBL" id="DF238840">
    <property type="protein sequence ID" value="GAF25594.1"/>
    <property type="molecule type" value="Genomic_DNA"/>
</dbReference>
<gene>
    <name evidence="7" type="ORF">MTY_0930</name>
</gene>
<dbReference type="FunFam" id="1.10.10.60:FF:000141">
    <property type="entry name" value="TetR family transcriptional regulator"/>
    <property type="match status" value="1"/>
</dbReference>
<evidence type="ECO:0000259" key="6">
    <source>
        <dbReference type="PROSITE" id="PS50977"/>
    </source>
</evidence>
<dbReference type="InterPro" id="IPR036271">
    <property type="entry name" value="Tet_transcr_reg_TetR-rel_C_sf"/>
</dbReference>
<keyword evidence="3" id="KW-0804">Transcription</keyword>
<evidence type="ECO:0000256" key="2">
    <source>
        <dbReference type="ARBA" id="ARBA00023125"/>
    </source>
</evidence>
<dbReference type="InterPro" id="IPR001647">
    <property type="entry name" value="HTH_TetR"/>
</dbReference>
<evidence type="ECO:0000256" key="5">
    <source>
        <dbReference type="SAM" id="Phobius"/>
    </source>
</evidence>